<protein>
    <submittedName>
        <fullName evidence="1">TonB-linked SusC/RagA family outer membrane protein</fullName>
    </submittedName>
</protein>
<dbReference type="EMBL" id="JAVDTF010000001">
    <property type="protein sequence ID" value="MDR6783162.1"/>
    <property type="molecule type" value="Genomic_DNA"/>
</dbReference>
<evidence type="ECO:0000313" key="2">
    <source>
        <dbReference type="Proteomes" id="UP001246858"/>
    </source>
</evidence>
<dbReference type="Proteomes" id="UP001246858">
    <property type="component" value="Unassembled WGS sequence"/>
</dbReference>
<keyword evidence="2" id="KW-1185">Reference proteome</keyword>
<gene>
    <name evidence="1" type="ORF">J2X78_001714</name>
</gene>
<evidence type="ECO:0000313" key="1">
    <source>
        <dbReference type="EMBL" id="MDR6783162.1"/>
    </source>
</evidence>
<comment type="caution">
    <text evidence="1">The sequence shown here is derived from an EMBL/GenBank/DDBJ whole genome shotgun (WGS) entry which is preliminary data.</text>
</comment>
<accession>A0ACC6KV95</accession>
<proteinExistence type="predicted"/>
<reference evidence="1" key="1">
    <citation type="submission" date="2023-07" db="EMBL/GenBank/DDBJ databases">
        <title>Sorghum-associated microbial communities from plants grown in Nebraska, USA.</title>
        <authorList>
            <person name="Schachtman D."/>
        </authorList>
    </citation>
    <scope>NUCLEOTIDE SEQUENCE</scope>
    <source>
        <strain evidence="1">2697</strain>
    </source>
</reference>
<sequence>MRLTTLILLASLIQVSASTRAQNITILKESISLRDAFSQIRKQTGYIVISQSEKIDRNKRISLNLRNASLETAMTRILQEENVTFAIEDKSIVLMPKPSLIANLMRMFVAVDVKGKVLDESSKPIPGATVSIKGTKKNTVSDAEGSFAINAAVNDILVISIIGYETKEVIVTSDSNISITLKVATTELAQVVVTALGIKREEKSLGYAVQKVSGNSLTSTKGVNIATSLTGKVAGLNIQNSTEFAAIPSIRLRGVEALLVIDGVPHSSSDVTLDNISPDDIESIDVLKGATASALYGNRGGNGAIMITTKRGNKDGALDIAVNSSSMFSAGFLAFPKVQTGYSSGGGGKYGVGDYVWGDKLDIGRTAKQYNPSTYQFEDMPLVSKGKDNLANFLQRGIILNNNISIAQSGKNGGFRASLTDVRNRGQYPNTKLNKVIASISGDIKAGDFTLDAGFTFNKRFYPNNIGAGYGAGGYLYNLLIWSGTEYDIRDYKNYWVAGKENVLQNWMENTWYDNPYFIANEILRGDNYNLTNSYVNANYQIKPWLKAVLRSGIDTYSQTIQWRNSISAVGGWNKKGYYSITKSDAFTTNNDLMLLSENKFGKFQVNGLIGGGIFYREHSSLNTETQNGITVPGFYSIAASVDPVKSTPGAYKKQVNSLYAKAGISYGNFAFIDLTGRNDWSSTLAASERSYFYPSVSGSLVFSELLKLPSWISMAKLRGSWTKTKLDADVYAINNSYSISTNVWNGASSSSFPTTIRGADILPQTNRTYEYGAGFFFLKNRIRFDVAYFNNLYYNQIISSTVSSASGVGKVLINTKEELERKGVELTLEGTVVKNDGFSWDLGLNWSTNRRYYAALDPIYSTKKQWVTKGSRYDWVSGNSWDKSPDGQPILQNGFPIRSQQETIQGYSDPDWIWGLNNTFRYKNFTLNFSFDGRVGGTAYSNMIHYMWSSGTHIDSDNNWRYDEVVNGKKSFVANGVKVVSGTTTRDVFGNILTDTRVFEPNTTAVSYETYVRNSQGTQNYFKQTFFKLRELSLTYMLPTKLVKNIGMKNASVGFIGQNMLLWTKDWKYSDPDVGGDNLNSPSVRYMGFNIKATF</sequence>
<name>A0ACC6KV95_9SPHI</name>
<organism evidence="1 2">
    <name type="scientific">Pedobacter africanus</name>
    <dbReference type="NCBI Taxonomy" id="151894"/>
    <lineage>
        <taxon>Bacteria</taxon>
        <taxon>Pseudomonadati</taxon>
        <taxon>Bacteroidota</taxon>
        <taxon>Sphingobacteriia</taxon>
        <taxon>Sphingobacteriales</taxon>
        <taxon>Sphingobacteriaceae</taxon>
        <taxon>Pedobacter</taxon>
    </lineage>
</organism>